<dbReference type="Proteomes" id="UP001217417">
    <property type="component" value="Unassembled WGS sequence"/>
</dbReference>
<dbReference type="InterPro" id="IPR006603">
    <property type="entry name" value="PQ-loop_rpt"/>
</dbReference>
<protein>
    <recommendedName>
        <fullName evidence="8">Mannose-P-dolichol utilization defect 1 protein homolog</fullName>
    </recommendedName>
</protein>
<evidence type="ECO:0000256" key="2">
    <source>
        <dbReference type="ARBA" id="ARBA00022448"/>
    </source>
</evidence>
<feature type="transmembrane region" description="Helical" evidence="9">
    <location>
        <begin position="232"/>
        <end position="256"/>
    </location>
</feature>
<comment type="similarity">
    <text evidence="7 8">Belongs to the MPDU1 (TC 2.A.43.3) family.</text>
</comment>
<comment type="caution">
    <text evidence="10">The sequence shown here is derived from an EMBL/GenBank/DDBJ whole genome shotgun (WGS) entry which is preliminary data.</text>
</comment>
<accession>A0AAD7QWH5</accession>
<feature type="transmembrane region" description="Helical" evidence="9">
    <location>
        <begin position="90"/>
        <end position="110"/>
    </location>
</feature>
<dbReference type="PANTHER" id="PTHR12226:SF2">
    <property type="entry name" value="MANNOSE-P-DOLICHOL UTILIZATION DEFECT 1 PROTEIN"/>
    <property type="match status" value="1"/>
</dbReference>
<evidence type="ECO:0000313" key="10">
    <source>
        <dbReference type="EMBL" id="KAJ8101087.1"/>
    </source>
</evidence>
<evidence type="ECO:0000256" key="8">
    <source>
        <dbReference type="PIRNR" id="PIRNR023381"/>
    </source>
</evidence>
<keyword evidence="5 8" id="KW-1133">Transmembrane helix</keyword>
<keyword evidence="3 8" id="KW-0812">Transmembrane</keyword>
<proteinExistence type="inferred from homology"/>
<dbReference type="EMBL" id="JARPMG010000004">
    <property type="protein sequence ID" value="KAJ8101087.1"/>
    <property type="molecule type" value="Genomic_DNA"/>
</dbReference>
<comment type="subcellular location">
    <subcellularLocation>
        <location evidence="1 8">Membrane</location>
        <topology evidence="1 8">Multi-pass membrane protein</topology>
    </subcellularLocation>
</comment>
<dbReference type="PIRSF" id="PIRSF023381">
    <property type="entry name" value="MannP-dilichol_defect-1p"/>
    <property type="match status" value="1"/>
</dbReference>
<keyword evidence="2" id="KW-0813">Transport</keyword>
<dbReference type="GO" id="GO:0016020">
    <property type="term" value="C:membrane"/>
    <property type="evidence" value="ECO:0007669"/>
    <property type="project" value="UniProtKB-SubCell"/>
</dbReference>
<evidence type="ECO:0000256" key="4">
    <source>
        <dbReference type="ARBA" id="ARBA00022737"/>
    </source>
</evidence>
<evidence type="ECO:0000256" key="3">
    <source>
        <dbReference type="ARBA" id="ARBA00022692"/>
    </source>
</evidence>
<dbReference type="GeneID" id="80886868"/>
<sequence length="266" mass="27536">MSLASAIQQITRSLPAPVVQLGQSIVGDECYNVLVRDASFLDAPPYPVALAPCAKLALSKIVGIGIVFASSIIKLPQIAKLVGSRSAKGVSIPGTGLECLSYLGLLAYAVRAGFPFSTYGEQAFLWVQDVVVFVLLLVYSGQSVVAVGVVPAVLAAAYYLVVAVPGPSPAVLATLQAATIPLSLASKVPQIVTIFSNKSTGQLSAVSVFAYLAGSVARVFTTVQEVDDQIVLSGVVLGALLNGVLVVQMVMYWGAAAPVEKDKKGK</sequence>
<evidence type="ECO:0000256" key="1">
    <source>
        <dbReference type="ARBA" id="ARBA00004141"/>
    </source>
</evidence>
<organism evidence="10 11">
    <name type="scientific">Lipomyces tetrasporus</name>
    <dbReference type="NCBI Taxonomy" id="54092"/>
    <lineage>
        <taxon>Eukaryota</taxon>
        <taxon>Fungi</taxon>
        <taxon>Dikarya</taxon>
        <taxon>Ascomycota</taxon>
        <taxon>Saccharomycotina</taxon>
        <taxon>Lipomycetes</taxon>
        <taxon>Lipomycetales</taxon>
        <taxon>Lipomycetaceae</taxon>
        <taxon>Lipomyces</taxon>
    </lineage>
</organism>
<evidence type="ECO:0000256" key="5">
    <source>
        <dbReference type="ARBA" id="ARBA00022989"/>
    </source>
</evidence>
<dbReference type="Pfam" id="PF04193">
    <property type="entry name" value="PQ-loop"/>
    <property type="match status" value="2"/>
</dbReference>
<evidence type="ECO:0000256" key="7">
    <source>
        <dbReference type="ARBA" id="ARBA00038475"/>
    </source>
</evidence>
<dbReference type="Gene3D" id="1.20.1280.290">
    <property type="match status" value="2"/>
</dbReference>
<keyword evidence="11" id="KW-1185">Reference proteome</keyword>
<dbReference type="InterPro" id="IPR016817">
    <property type="entry name" value="MannP-dilichol_defect-1"/>
</dbReference>
<evidence type="ECO:0000256" key="6">
    <source>
        <dbReference type="ARBA" id="ARBA00023136"/>
    </source>
</evidence>
<feature type="transmembrane region" description="Helical" evidence="9">
    <location>
        <begin position="200"/>
        <end position="220"/>
    </location>
</feature>
<evidence type="ECO:0000256" key="9">
    <source>
        <dbReference type="SAM" id="Phobius"/>
    </source>
</evidence>
<gene>
    <name evidence="10" type="ORF">POJ06DRAFT_88284</name>
</gene>
<keyword evidence="4" id="KW-0677">Repeat</keyword>
<keyword evidence="6 8" id="KW-0472">Membrane</keyword>
<dbReference type="RefSeq" id="XP_056044537.1">
    <property type="nucleotide sequence ID" value="XM_056191702.1"/>
</dbReference>
<dbReference type="PANTHER" id="PTHR12226">
    <property type="entry name" value="MANNOSE-P-DOLICHOL UTILIZATION DEFECT 1 LEC35 -RELATED"/>
    <property type="match status" value="1"/>
</dbReference>
<dbReference type="SMART" id="SM00679">
    <property type="entry name" value="CTNS"/>
    <property type="match status" value="2"/>
</dbReference>
<reference evidence="10" key="1">
    <citation type="submission" date="2023-03" db="EMBL/GenBank/DDBJ databases">
        <title>Near-Complete genome sequence of Lipomyces tetrasporous NRRL Y-64009, an oleaginous yeast capable of growing on lignocellulosic hydrolysates.</title>
        <authorList>
            <consortium name="Lawrence Berkeley National Laboratory"/>
            <person name="Jagtap S.S."/>
            <person name="Liu J.-J."/>
            <person name="Walukiewicz H.E."/>
            <person name="Pangilinan J."/>
            <person name="Lipzen A."/>
            <person name="Ahrendt S."/>
            <person name="Koriabine M."/>
            <person name="Cobaugh K."/>
            <person name="Salamov A."/>
            <person name="Yoshinaga Y."/>
            <person name="Ng V."/>
            <person name="Daum C."/>
            <person name="Grigoriev I.V."/>
            <person name="Slininger P.J."/>
            <person name="Dien B.S."/>
            <person name="Jin Y.-S."/>
            <person name="Rao C.V."/>
        </authorList>
    </citation>
    <scope>NUCLEOTIDE SEQUENCE</scope>
    <source>
        <strain evidence="10">NRRL Y-64009</strain>
    </source>
</reference>
<name>A0AAD7QWH5_9ASCO</name>
<dbReference type="AlphaFoldDB" id="A0AAD7QWH5"/>
<evidence type="ECO:0000313" key="11">
    <source>
        <dbReference type="Proteomes" id="UP001217417"/>
    </source>
</evidence>